<feature type="region of interest" description="Disordered" evidence="1">
    <location>
        <begin position="28"/>
        <end position="64"/>
    </location>
</feature>
<feature type="compositionally biased region" description="Polar residues" evidence="1">
    <location>
        <begin position="28"/>
        <end position="50"/>
    </location>
</feature>
<sequence>MASVDKKSPQLTKLKLKVGNNTIVTQSDSDASVDTASLSAESVPEQNHNIQIGKRRKKPRRGSEWEIMEGLKDGQRYETKPQPYKGFLHKKRKWPLKGWHKFFQFYITIDFLSIKLLGIWLTEDGEITIYVNQQDAV</sequence>
<evidence type="ECO:0000313" key="2">
    <source>
        <dbReference type="EMBL" id="KAK9892004.1"/>
    </source>
</evidence>
<accession>A0AAW1VI48</accession>
<keyword evidence="3" id="KW-1185">Reference proteome</keyword>
<dbReference type="EMBL" id="JARQZJ010000132">
    <property type="protein sequence ID" value="KAK9892004.1"/>
    <property type="molecule type" value="Genomic_DNA"/>
</dbReference>
<evidence type="ECO:0000313" key="3">
    <source>
        <dbReference type="Proteomes" id="UP001431783"/>
    </source>
</evidence>
<protein>
    <submittedName>
        <fullName evidence="2">Uncharacterized protein</fullName>
    </submittedName>
</protein>
<name>A0AAW1VI48_9CUCU</name>
<reference evidence="2 3" key="1">
    <citation type="submission" date="2023-03" db="EMBL/GenBank/DDBJ databases">
        <title>Genome insight into feeding habits of ladybird beetles.</title>
        <authorList>
            <person name="Li H.-S."/>
            <person name="Huang Y.-H."/>
            <person name="Pang H."/>
        </authorList>
    </citation>
    <scope>NUCLEOTIDE SEQUENCE [LARGE SCALE GENOMIC DNA]</scope>
    <source>
        <strain evidence="2">SYSU_2023b</strain>
        <tissue evidence="2">Whole body</tissue>
    </source>
</reference>
<gene>
    <name evidence="2" type="ORF">WA026_018187</name>
</gene>
<organism evidence="2 3">
    <name type="scientific">Henosepilachna vigintioctopunctata</name>
    <dbReference type="NCBI Taxonomy" id="420089"/>
    <lineage>
        <taxon>Eukaryota</taxon>
        <taxon>Metazoa</taxon>
        <taxon>Ecdysozoa</taxon>
        <taxon>Arthropoda</taxon>
        <taxon>Hexapoda</taxon>
        <taxon>Insecta</taxon>
        <taxon>Pterygota</taxon>
        <taxon>Neoptera</taxon>
        <taxon>Endopterygota</taxon>
        <taxon>Coleoptera</taxon>
        <taxon>Polyphaga</taxon>
        <taxon>Cucujiformia</taxon>
        <taxon>Coccinelloidea</taxon>
        <taxon>Coccinellidae</taxon>
        <taxon>Epilachninae</taxon>
        <taxon>Epilachnini</taxon>
        <taxon>Henosepilachna</taxon>
    </lineage>
</organism>
<evidence type="ECO:0000256" key="1">
    <source>
        <dbReference type="SAM" id="MobiDB-lite"/>
    </source>
</evidence>
<proteinExistence type="predicted"/>
<dbReference type="AlphaFoldDB" id="A0AAW1VI48"/>
<comment type="caution">
    <text evidence="2">The sequence shown here is derived from an EMBL/GenBank/DDBJ whole genome shotgun (WGS) entry which is preliminary data.</text>
</comment>
<dbReference type="Proteomes" id="UP001431783">
    <property type="component" value="Unassembled WGS sequence"/>
</dbReference>